<dbReference type="EMBL" id="SDMP01000015">
    <property type="protein sequence ID" value="RYR07932.1"/>
    <property type="molecule type" value="Genomic_DNA"/>
</dbReference>
<dbReference type="InterPro" id="IPR050167">
    <property type="entry name" value="Ser_Thr_protein_kinase"/>
</dbReference>
<dbReference type="Gene3D" id="1.10.510.10">
    <property type="entry name" value="Transferase(Phosphotransferase) domain 1"/>
    <property type="match status" value="1"/>
</dbReference>
<evidence type="ECO:0000313" key="3">
    <source>
        <dbReference type="Proteomes" id="UP000289738"/>
    </source>
</evidence>
<keyword evidence="3" id="KW-1185">Reference proteome</keyword>
<comment type="caution">
    <text evidence="2">The sequence shown here is derived from an EMBL/GenBank/DDBJ whole genome shotgun (WGS) entry which is preliminary data.</text>
</comment>
<organism evidence="2 3">
    <name type="scientific">Arachis hypogaea</name>
    <name type="common">Peanut</name>
    <dbReference type="NCBI Taxonomy" id="3818"/>
    <lineage>
        <taxon>Eukaryota</taxon>
        <taxon>Viridiplantae</taxon>
        <taxon>Streptophyta</taxon>
        <taxon>Embryophyta</taxon>
        <taxon>Tracheophyta</taxon>
        <taxon>Spermatophyta</taxon>
        <taxon>Magnoliopsida</taxon>
        <taxon>eudicotyledons</taxon>
        <taxon>Gunneridae</taxon>
        <taxon>Pentapetalae</taxon>
        <taxon>rosids</taxon>
        <taxon>fabids</taxon>
        <taxon>Fabales</taxon>
        <taxon>Fabaceae</taxon>
        <taxon>Papilionoideae</taxon>
        <taxon>50 kb inversion clade</taxon>
        <taxon>dalbergioids sensu lato</taxon>
        <taxon>Dalbergieae</taxon>
        <taxon>Pterocarpus clade</taxon>
        <taxon>Arachis</taxon>
    </lineage>
</organism>
<dbReference type="Pfam" id="PF00069">
    <property type="entry name" value="Pkinase"/>
    <property type="match status" value="1"/>
</dbReference>
<dbReference type="Proteomes" id="UP000289738">
    <property type="component" value="Chromosome B05"/>
</dbReference>
<evidence type="ECO:0000259" key="1">
    <source>
        <dbReference type="PROSITE" id="PS50011"/>
    </source>
</evidence>
<dbReference type="PANTHER" id="PTHR23257">
    <property type="entry name" value="SERINE-THREONINE PROTEIN KINASE"/>
    <property type="match status" value="1"/>
</dbReference>
<feature type="domain" description="Protein kinase" evidence="1">
    <location>
        <begin position="1"/>
        <end position="135"/>
    </location>
</feature>
<dbReference type="PANTHER" id="PTHR23257:SF978">
    <property type="entry name" value="PROTEIN KINASE FAMILY PROTEIN"/>
    <property type="match status" value="1"/>
</dbReference>
<protein>
    <recommendedName>
        <fullName evidence="1">Protein kinase domain-containing protein</fullName>
    </recommendedName>
</protein>
<dbReference type="InterPro" id="IPR008271">
    <property type="entry name" value="Ser/Thr_kinase_AS"/>
</dbReference>
<dbReference type="InterPro" id="IPR011009">
    <property type="entry name" value="Kinase-like_dom_sf"/>
</dbReference>
<dbReference type="PROSITE" id="PS00108">
    <property type="entry name" value="PROTEIN_KINASE_ST"/>
    <property type="match status" value="1"/>
</dbReference>
<dbReference type="PROSITE" id="PS50011">
    <property type="entry name" value="PROTEIN_KINASE_DOM"/>
    <property type="match status" value="1"/>
</dbReference>
<gene>
    <name evidence="2" type="ORF">Ahy_B05g075428</name>
</gene>
<dbReference type="GO" id="GO:0005524">
    <property type="term" value="F:ATP binding"/>
    <property type="evidence" value="ECO:0007669"/>
    <property type="project" value="InterPro"/>
</dbReference>
<reference evidence="2 3" key="1">
    <citation type="submission" date="2019-01" db="EMBL/GenBank/DDBJ databases">
        <title>Sequencing of cultivated peanut Arachis hypogaea provides insights into genome evolution and oil improvement.</title>
        <authorList>
            <person name="Chen X."/>
        </authorList>
    </citation>
    <scope>NUCLEOTIDE SEQUENCE [LARGE SCALE GENOMIC DNA]</scope>
    <source>
        <strain evidence="3">cv. Fuhuasheng</strain>
        <tissue evidence="2">Leaves</tissue>
    </source>
</reference>
<proteinExistence type="predicted"/>
<dbReference type="AlphaFoldDB" id="A0A444Z167"/>
<dbReference type="GO" id="GO:0004672">
    <property type="term" value="F:protein kinase activity"/>
    <property type="evidence" value="ECO:0007669"/>
    <property type="project" value="InterPro"/>
</dbReference>
<evidence type="ECO:0000313" key="2">
    <source>
        <dbReference type="EMBL" id="RYR07932.1"/>
    </source>
</evidence>
<dbReference type="SUPFAM" id="SSF56112">
    <property type="entry name" value="Protein kinase-like (PK-like)"/>
    <property type="match status" value="1"/>
</dbReference>
<accession>A0A444Z167</accession>
<sequence>MHVPFFLHPEQHRVKARGINYLHNCTPVIVHHDLKPQNLLVDKNWVVKLCDFGLSRMKHSTFLSSRSIGGTLSYVAGTVLTANSSFITNSCNSSLDFTNSLYYDEWSLVTNEQIFLNFLEPKAEWMVPEVLRNEP</sequence>
<dbReference type="STRING" id="3818.A0A444Z167"/>
<dbReference type="InterPro" id="IPR000719">
    <property type="entry name" value="Prot_kinase_dom"/>
</dbReference>
<dbReference type="GO" id="GO:0005737">
    <property type="term" value="C:cytoplasm"/>
    <property type="evidence" value="ECO:0007669"/>
    <property type="project" value="TreeGrafter"/>
</dbReference>
<dbReference type="GO" id="GO:0007165">
    <property type="term" value="P:signal transduction"/>
    <property type="evidence" value="ECO:0007669"/>
    <property type="project" value="TreeGrafter"/>
</dbReference>
<name>A0A444Z167_ARAHY</name>